<keyword evidence="4" id="KW-1185">Reference proteome</keyword>
<dbReference type="GeneID" id="6010988"/>
<keyword evidence="2" id="KW-0812">Transmembrane</keyword>
<keyword evidence="2" id="KW-0472">Membrane</keyword>
<dbReference type="InParanoid" id="A8NKK1"/>
<dbReference type="VEuPathDB" id="FungiDB:CC1G_02209"/>
<feature type="region of interest" description="Disordered" evidence="1">
    <location>
        <begin position="50"/>
        <end position="75"/>
    </location>
</feature>
<evidence type="ECO:0000313" key="3">
    <source>
        <dbReference type="EMBL" id="EAU87450.2"/>
    </source>
</evidence>
<dbReference type="NCBIfam" id="TIGR01167">
    <property type="entry name" value="LPXTG_anchor"/>
    <property type="match status" value="1"/>
</dbReference>
<feature type="region of interest" description="Disordered" evidence="1">
    <location>
        <begin position="157"/>
        <end position="176"/>
    </location>
</feature>
<dbReference type="HOGENOM" id="CLU_1525065_0_0_1"/>
<feature type="transmembrane region" description="Helical" evidence="2">
    <location>
        <begin position="6"/>
        <end position="30"/>
    </location>
</feature>
<dbReference type="RefSeq" id="XP_001834473.2">
    <property type="nucleotide sequence ID" value="XM_001834421.2"/>
</dbReference>
<evidence type="ECO:0000256" key="2">
    <source>
        <dbReference type="SAM" id="Phobius"/>
    </source>
</evidence>
<reference evidence="3 4" key="1">
    <citation type="journal article" date="2010" name="Proc. Natl. Acad. Sci. U.S.A.">
        <title>Insights into evolution of multicellular fungi from the assembled chromosomes of the mushroom Coprinopsis cinerea (Coprinus cinereus).</title>
        <authorList>
            <person name="Stajich J.E."/>
            <person name="Wilke S.K."/>
            <person name="Ahren D."/>
            <person name="Au C.H."/>
            <person name="Birren B.W."/>
            <person name="Borodovsky M."/>
            <person name="Burns C."/>
            <person name="Canback B."/>
            <person name="Casselton L.A."/>
            <person name="Cheng C.K."/>
            <person name="Deng J."/>
            <person name="Dietrich F.S."/>
            <person name="Fargo D.C."/>
            <person name="Farman M.L."/>
            <person name="Gathman A.C."/>
            <person name="Goldberg J."/>
            <person name="Guigo R."/>
            <person name="Hoegger P.J."/>
            <person name="Hooker J.B."/>
            <person name="Huggins A."/>
            <person name="James T.Y."/>
            <person name="Kamada T."/>
            <person name="Kilaru S."/>
            <person name="Kodira C."/>
            <person name="Kues U."/>
            <person name="Kupfer D."/>
            <person name="Kwan H.S."/>
            <person name="Lomsadze A."/>
            <person name="Li W."/>
            <person name="Lilly W.W."/>
            <person name="Ma L.J."/>
            <person name="Mackey A.J."/>
            <person name="Manning G."/>
            <person name="Martin F."/>
            <person name="Muraguchi H."/>
            <person name="Natvig D.O."/>
            <person name="Palmerini H."/>
            <person name="Ramesh M.A."/>
            <person name="Rehmeyer C.J."/>
            <person name="Roe B.A."/>
            <person name="Shenoy N."/>
            <person name="Stanke M."/>
            <person name="Ter-Hovhannisyan V."/>
            <person name="Tunlid A."/>
            <person name="Velagapudi R."/>
            <person name="Vision T.J."/>
            <person name="Zeng Q."/>
            <person name="Zolan M.E."/>
            <person name="Pukkila P.J."/>
        </authorList>
    </citation>
    <scope>NUCLEOTIDE SEQUENCE [LARGE SCALE GENOMIC DNA]</scope>
    <source>
        <strain evidence="4">Okayama-7 / 130 / ATCC MYA-4618 / FGSC 9003</strain>
    </source>
</reference>
<evidence type="ECO:0000256" key="1">
    <source>
        <dbReference type="SAM" id="MobiDB-lite"/>
    </source>
</evidence>
<dbReference type="KEGG" id="cci:CC1G_02209"/>
<name>A8NKK1_COPC7</name>
<dbReference type="EMBL" id="AACS02000010">
    <property type="protein sequence ID" value="EAU87450.2"/>
    <property type="molecule type" value="Genomic_DNA"/>
</dbReference>
<protein>
    <submittedName>
        <fullName evidence="3">Uncharacterized protein</fullName>
    </submittedName>
</protein>
<accession>A8NKK1</accession>
<keyword evidence="2" id="KW-1133">Transmembrane helix</keyword>
<organism evidence="3 4">
    <name type="scientific">Coprinopsis cinerea (strain Okayama-7 / 130 / ATCC MYA-4618 / FGSC 9003)</name>
    <name type="common">Inky cap fungus</name>
    <name type="synonym">Hormographiella aspergillata</name>
    <dbReference type="NCBI Taxonomy" id="240176"/>
    <lineage>
        <taxon>Eukaryota</taxon>
        <taxon>Fungi</taxon>
        <taxon>Dikarya</taxon>
        <taxon>Basidiomycota</taxon>
        <taxon>Agaricomycotina</taxon>
        <taxon>Agaricomycetes</taxon>
        <taxon>Agaricomycetidae</taxon>
        <taxon>Agaricales</taxon>
        <taxon>Agaricineae</taxon>
        <taxon>Psathyrellaceae</taxon>
        <taxon>Coprinopsis</taxon>
    </lineage>
</organism>
<proteinExistence type="predicted"/>
<evidence type="ECO:0000313" key="4">
    <source>
        <dbReference type="Proteomes" id="UP000001861"/>
    </source>
</evidence>
<sequence>MALSTTQSVIVFGLIGLLVVALATLFFVLWKRRRNASSLENGYSPTQISLHKLVKQPKPTGDSDTEGLLSRTTTNSGLNLDRRSLHDEIVSMLPELELSDDSQLMFDMREAQGMMLELNRLTTHPGPLRPEDQARITYLRLKLSQLSPELQAFVNGTDLKDGVRSSPAMERPTPSS</sequence>
<dbReference type="OrthoDB" id="3065778at2759"/>
<comment type="caution">
    <text evidence="3">The sequence shown here is derived from an EMBL/GenBank/DDBJ whole genome shotgun (WGS) entry which is preliminary data.</text>
</comment>
<dbReference type="AlphaFoldDB" id="A8NKK1"/>
<gene>
    <name evidence="3" type="ORF">CC1G_02209</name>
</gene>
<dbReference type="Proteomes" id="UP000001861">
    <property type="component" value="Unassembled WGS sequence"/>
</dbReference>